<evidence type="ECO:0000259" key="3">
    <source>
        <dbReference type="PROSITE" id="PS51078"/>
    </source>
</evidence>
<dbReference type="InterPro" id="IPR050707">
    <property type="entry name" value="HTH_MetabolicPath_Reg"/>
</dbReference>
<proteinExistence type="predicted"/>
<reference evidence="4" key="1">
    <citation type="submission" date="2021-07" db="EMBL/GenBank/DDBJ databases">
        <title>Pseudohoeflea marina sp. nov. a polyhydroxyalcanoate-producing bacterium.</title>
        <authorList>
            <person name="Zheng W."/>
            <person name="Yu S."/>
            <person name="Huang Y."/>
        </authorList>
    </citation>
    <scope>NUCLEOTIDE SEQUENCE</scope>
    <source>
        <strain evidence="4">DP4N28-3</strain>
    </source>
</reference>
<dbReference type="PROSITE" id="PS51078">
    <property type="entry name" value="ICLR_ED"/>
    <property type="match status" value="1"/>
</dbReference>
<sequence>MDSTSTKLGASAVQSIDRAADILRAVSKHSATGAKLADVVGETGLTRATAHRLLQALVATRLLEQDTVASRYFLGVWLIHLSEQASERFGLERLTLQSRARLSERTGDTIFLTTRIGASMICSARTEGSFPVKVLTLEVGSTRPLGVGAGGLAIMAFLSEAEQKLVLKACADQYSRFNLDRDRVAALCAEARKHGYSIDRNIVLPGVTGVGIPLRGPDGEIVASLSIAAISERMTEDRIEEVGALLKEEAETLAALMKSTDHRTGTLG</sequence>
<dbReference type="PROSITE" id="PS51077">
    <property type="entry name" value="HTH_ICLR"/>
    <property type="match status" value="1"/>
</dbReference>
<name>A0ABS6WND4_9HYPH</name>
<evidence type="ECO:0000313" key="4">
    <source>
        <dbReference type="EMBL" id="MBW3097173.1"/>
    </source>
</evidence>
<dbReference type="Pfam" id="PF09339">
    <property type="entry name" value="HTH_IclR"/>
    <property type="match status" value="1"/>
</dbReference>
<protein>
    <submittedName>
        <fullName evidence="4">IclR family transcriptional regulator</fullName>
    </submittedName>
</protein>
<dbReference type="SMART" id="SM00346">
    <property type="entry name" value="HTH_ICLR"/>
    <property type="match status" value="1"/>
</dbReference>
<dbReference type="EMBL" id="JAHWQX010000002">
    <property type="protein sequence ID" value="MBW3097173.1"/>
    <property type="molecule type" value="Genomic_DNA"/>
</dbReference>
<dbReference type="PANTHER" id="PTHR30136">
    <property type="entry name" value="HELIX-TURN-HELIX TRANSCRIPTIONAL REGULATOR, ICLR FAMILY"/>
    <property type="match status" value="1"/>
</dbReference>
<dbReference type="Pfam" id="PF01614">
    <property type="entry name" value="IclR_C"/>
    <property type="match status" value="1"/>
</dbReference>
<dbReference type="InterPro" id="IPR014757">
    <property type="entry name" value="Tscrpt_reg_IclR_C"/>
</dbReference>
<dbReference type="RefSeq" id="WP_219201104.1">
    <property type="nucleotide sequence ID" value="NZ_JAHWQX010000002.1"/>
</dbReference>
<accession>A0ABS6WND4</accession>
<evidence type="ECO:0000313" key="5">
    <source>
        <dbReference type="Proteomes" id="UP001430804"/>
    </source>
</evidence>
<comment type="caution">
    <text evidence="4">The sequence shown here is derived from an EMBL/GenBank/DDBJ whole genome shotgun (WGS) entry which is preliminary data.</text>
</comment>
<keyword evidence="5" id="KW-1185">Reference proteome</keyword>
<dbReference type="PANTHER" id="PTHR30136:SF39">
    <property type="entry name" value="TRANSCRIPTIONAL REGULATORY PROTEIN"/>
    <property type="match status" value="1"/>
</dbReference>
<evidence type="ECO:0000259" key="2">
    <source>
        <dbReference type="PROSITE" id="PS51077"/>
    </source>
</evidence>
<dbReference type="Proteomes" id="UP001430804">
    <property type="component" value="Unassembled WGS sequence"/>
</dbReference>
<dbReference type="InterPro" id="IPR005471">
    <property type="entry name" value="Tscrpt_reg_IclR_N"/>
</dbReference>
<keyword evidence="1" id="KW-0238">DNA-binding</keyword>
<evidence type="ECO:0000256" key="1">
    <source>
        <dbReference type="ARBA" id="ARBA00023125"/>
    </source>
</evidence>
<organism evidence="4 5">
    <name type="scientific">Pseudohoeflea coraliihabitans</name>
    <dbReference type="NCBI Taxonomy" id="2860393"/>
    <lineage>
        <taxon>Bacteria</taxon>
        <taxon>Pseudomonadati</taxon>
        <taxon>Pseudomonadota</taxon>
        <taxon>Alphaproteobacteria</taxon>
        <taxon>Hyphomicrobiales</taxon>
        <taxon>Rhizobiaceae</taxon>
        <taxon>Pseudohoeflea</taxon>
    </lineage>
</organism>
<feature type="domain" description="HTH iclR-type" evidence="2">
    <location>
        <begin position="13"/>
        <end position="76"/>
    </location>
</feature>
<gene>
    <name evidence="4" type="ORF">KY465_07765</name>
</gene>
<feature type="domain" description="IclR-ED" evidence="3">
    <location>
        <begin position="77"/>
        <end position="259"/>
    </location>
</feature>